<accession>A0A1D3L8F9</accession>
<dbReference type="SUPFAM" id="SSF55961">
    <property type="entry name" value="Bet v1-like"/>
    <property type="match status" value="1"/>
</dbReference>
<dbReference type="Gene3D" id="3.30.530.20">
    <property type="match status" value="1"/>
</dbReference>
<sequence>MNKFYIQIVLFILSIFVYANNEALATEPVPGKAKKNKSKKCYPTSEEVYETNKHLLCDNHEETKEAEKLMNEAVKHLEYHATSEDGYKLYGKSCSRRAILYKKKHEDHTDVEKIRYRKDDPNKYNKTINKIWDPDTGNCLYKGLDKIKIARVYNSNLVIIQKRYKNWRFGSQRYFYALAIKVQISEDKTIIAMTSANINDHHPSDKEYKNTIIENANLFKTDIDSDEDIRNGKLKKTFLNIGGYLIEKKDKYVDITYIESIDGNSWI</sequence>
<proteinExistence type="predicted"/>
<dbReference type="InterPro" id="IPR006486">
    <property type="entry name" value="PYST_A"/>
</dbReference>
<dbReference type="NCBIfam" id="TIGR01599">
    <property type="entry name" value="PYST-A"/>
    <property type="match status" value="1"/>
</dbReference>
<gene>
    <name evidence="2" type="ORF">PCHDK_000505800</name>
</gene>
<feature type="signal peptide" evidence="1">
    <location>
        <begin position="1"/>
        <end position="19"/>
    </location>
</feature>
<reference evidence="2 3" key="1">
    <citation type="submission" date="2016-08" db="EMBL/GenBank/DDBJ databases">
        <authorList>
            <consortium name="Pathogen Informatics"/>
        </authorList>
    </citation>
    <scope>NUCLEOTIDE SEQUENCE [LARGE SCALE GENOMIC DNA]</scope>
    <source>
        <strain evidence="2 3">DK</strain>
    </source>
</reference>
<evidence type="ECO:0000256" key="1">
    <source>
        <dbReference type="SAM" id="SignalP"/>
    </source>
</evidence>
<protein>
    <submittedName>
        <fullName evidence="2">Fam-a protein</fullName>
    </submittedName>
</protein>
<name>A0A1D3L8F9_PLACE</name>
<keyword evidence="1" id="KW-0732">Signal</keyword>
<organism evidence="2 3">
    <name type="scientific">Plasmodium chabaudi adami</name>
    <dbReference type="NCBI Taxonomy" id="5826"/>
    <lineage>
        <taxon>Eukaryota</taxon>
        <taxon>Sar</taxon>
        <taxon>Alveolata</taxon>
        <taxon>Apicomplexa</taxon>
        <taxon>Aconoidasida</taxon>
        <taxon>Haemosporida</taxon>
        <taxon>Plasmodiidae</taxon>
        <taxon>Plasmodium</taxon>
        <taxon>Plasmodium (Vinckeia)</taxon>
    </lineage>
</organism>
<evidence type="ECO:0000313" key="2">
    <source>
        <dbReference type="EMBL" id="SCL86582.1"/>
    </source>
</evidence>
<dbReference type="InterPro" id="IPR023393">
    <property type="entry name" value="START-like_dom_sf"/>
</dbReference>
<dbReference type="AlphaFoldDB" id="A0A1D3L8F9"/>
<dbReference type="Proteomes" id="UP000195879">
    <property type="component" value="Unassembled WGS sequence"/>
</dbReference>
<evidence type="ECO:0000313" key="3">
    <source>
        <dbReference type="Proteomes" id="UP000195879"/>
    </source>
</evidence>
<feature type="chain" id="PRO_5008917356" evidence="1">
    <location>
        <begin position="20"/>
        <end position="267"/>
    </location>
</feature>
<dbReference type="EMBL" id="FMIO01000155">
    <property type="protein sequence ID" value="SCL86582.1"/>
    <property type="molecule type" value="Genomic_DNA"/>
</dbReference>